<dbReference type="InterPro" id="IPR000276">
    <property type="entry name" value="GPCR_Rhodpsn"/>
</dbReference>
<evidence type="ECO:0000256" key="8">
    <source>
        <dbReference type="ARBA" id="ARBA00023224"/>
    </source>
</evidence>
<dbReference type="Pfam" id="PF00001">
    <property type="entry name" value="7tm_1"/>
    <property type="match status" value="1"/>
</dbReference>
<feature type="transmembrane region" description="Helical" evidence="9">
    <location>
        <begin position="56"/>
        <end position="77"/>
    </location>
</feature>
<accession>A0A137NY58</accession>
<keyword evidence="7 11" id="KW-0675">Receptor</keyword>
<feature type="transmembrane region" description="Helical" evidence="9">
    <location>
        <begin position="225"/>
        <end position="245"/>
    </location>
</feature>
<evidence type="ECO:0000313" key="12">
    <source>
        <dbReference type="Proteomes" id="UP000070444"/>
    </source>
</evidence>
<name>A0A137NY58_CONC2</name>
<keyword evidence="2" id="KW-1003">Cell membrane</keyword>
<evidence type="ECO:0000313" key="11">
    <source>
        <dbReference type="EMBL" id="KXN67687.1"/>
    </source>
</evidence>
<evidence type="ECO:0000256" key="9">
    <source>
        <dbReference type="SAM" id="Phobius"/>
    </source>
</evidence>
<gene>
    <name evidence="11" type="ORF">CONCODRAFT_80037</name>
</gene>
<feature type="domain" description="G-protein coupled receptors family 1 profile" evidence="10">
    <location>
        <begin position="1"/>
        <end position="242"/>
    </location>
</feature>
<feature type="transmembrane region" description="Helical" evidence="9">
    <location>
        <begin position="135"/>
        <end position="159"/>
    </location>
</feature>
<evidence type="ECO:0000259" key="10">
    <source>
        <dbReference type="PROSITE" id="PS50262"/>
    </source>
</evidence>
<reference evidence="11 12" key="1">
    <citation type="journal article" date="2015" name="Genome Biol. Evol.">
        <title>Phylogenomic analyses indicate that early fungi evolved digesting cell walls of algal ancestors of land plants.</title>
        <authorList>
            <person name="Chang Y."/>
            <person name="Wang S."/>
            <person name="Sekimoto S."/>
            <person name="Aerts A.L."/>
            <person name="Choi C."/>
            <person name="Clum A."/>
            <person name="LaButti K.M."/>
            <person name="Lindquist E.A."/>
            <person name="Yee Ngan C."/>
            <person name="Ohm R.A."/>
            <person name="Salamov A.A."/>
            <person name="Grigoriev I.V."/>
            <person name="Spatafora J.W."/>
            <person name="Berbee M.L."/>
        </authorList>
    </citation>
    <scope>NUCLEOTIDE SEQUENCE [LARGE SCALE GENOMIC DNA]</scope>
    <source>
        <strain evidence="11 12">NRRL 28638</strain>
    </source>
</reference>
<keyword evidence="6 9" id="KW-0472">Membrane</keyword>
<dbReference type="CDD" id="cd00637">
    <property type="entry name" value="7tm_classA_rhodopsin-like"/>
    <property type="match status" value="1"/>
</dbReference>
<dbReference type="SUPFAM" id="SSF81321">
    <property type="entry name" value="Family A G protein-coupled receptor-like"/>
    <property type="match status" value="1"/>
</dbReference>
<dbReference type="Gene3D" id="1.20.1070.10">
    <property type="entry name" value="Rhodopsin 7-helix transmembrane proteins"/>
    <property type="match status" value="1"/>
</dbReference>
<feature type="transmembrane region" description="Helical" evidence="9">
    <location>
        <begin position="89"/>
        <end position="111"/>
    </location>
</feature>
<comment type="subcellular location">
    <subcellularLocation>
        <location evidence="1">Cell membrane</location>
        <topology evidence="1">Multi-pass membrane protein</topology>
    </subcellularLocation>
</comment>
<dbReference type="InterPro" id="IPR017452">
    <property type="entry name" value="GPCR_Rhodpsn_7TM"/>
</dbReference>
<dbReference type="Proteomes" id="UP000070444">
    <property type="component" value="Unassembled WGS sequence"/>
</dbReference>
<keyword evidence="3 9" id="KW-0812">Transmembrane</keyword>
<dbReference type="PANTHER" id="PTHR24228:SF59">
    <property type="entry name" value="NEUROPEPTIDE RECEPTOR 15"/>
    <property type="match status" value="1"/>
</dbReference>
<dbReference type="AlphaFoldDB" id="A0A137NY58"/>
<sequence length="273" mass="30963">MRPLLKSNQTTNIRLVLIVLIVDLITCGTLLIEAIAGFIRPDYLFEVPTLCKLAHLFAGGSTFCSIWFLAIVSFERYTHIVLEKTLKNIFWYLIMGVVSCFYIGTSIYSMVEDSIRPNELGVYCFVDSKKAEGKVLFYIVTILNITSIITVVFSYISIAKATLKMKNKAKVSNPERVTDLDRTVTLAFLKIFGIVAFYLITNTFETYLQVYEIFTDSKRSPMMDVISTALINSNPVVNSILLLLINKEVGNRFYGKFLYKEIELTTTNISNLP</sequence>
<evidence type="ECO:0000256" key="5">
    <source>
        <dbReference type="ARBA" id="ARBA00023040"/>
    </source>
</evidence>
<protein>
    <submittedName>
        <fullName evidence="11">Family A G protein-coupled receptor-like protein</fullName>
    </submittedName>
</protein>
<dbReference type="PANTHER" id="PTHR24228">
    <property type="entry name" value="B2 BRADYKININ RECEPTOR/ANGIOTENSIN II RECEPTOR"/>
    <property type="match status" value="1"/>
</dbReference>
<dbReference type="EMBL" id="KQ964619">
    <property type="protein sequence ID" value="KXN67687.1"/>
    <property type="molecule type" value="Genomic_DNA"/>
</dbReference>
<keyword evidence="8" id="KW-0807">Transducer</keyword>
<evidence type="ECO:0000256" key="7">
    <source>
        <dbReference type="ARBA" id="ARBA00023170"/>
    </source>
</evidence>
<evidence type="ECO:0000256" key="6">
    <source>
        <dbReference type="ARBA" id="ARBA00023136"/>
    </source>
</evidence>
<dbReference type="PROSITE" id="PS50262">
    <property type="entry name" value="G_PROTEIN_RECEP_F1_2"/>
    <property type="match status" value="1"/>
</dbReference>
<proteinExistence type="predicted"/>
<dbReference type="OrthoDB" id="6076970at2759"/>
<evidence type="ECO:0000256" key="2">
    <source>
        <dbReference type="ARBA" id="ARBA00022475"/>
    </source>
</evidence>
<evidence type="ECO:0000256" key="3">
    <source>
        <dbReference type="ARBA" id="ARBA00022692"/>
    </source>
</evidence>
<feature type="transmembrane region" description="Helical" evidence="9">
    <location>
        <begin position="12"/>
        <end position="36"/>
    </location>
</feature>
<feature type="transmembrane region" description="Helical" evidence="9">
    <location>
        <begin position="180"/>
        <end position="200"/>
    </location>
</feature>
<evidence type="ECO:0000256" key="1">
    <source>
        <dbReference type="ARBA" id="ARBA00004651"/>
    </source>
</evidence>
<keyword evidence="4 9" id="KW-1133">Transmembrane helix</keyword>
<dbReference type="GO" id="GO:0004930">
    <property type="term" value="F:G protein-coupled receptor activity"/>
    <property type="evidence" value="ECO:0007669"/>
    <property type="project" value="UniProtKB-KW"/>
</dbReference>
<keyword evidence="5" id="KW-0297">G-protein coupled receptor</keyword>
<evidence type="ECO:0000256" key="4">
    <source>
        <dbReference type="ARBA" id="ARBA00022989"/>
    </source>
</evidence>
<dbReference type="PROSITE" id="PS00237">
    <property type="entry name" value="G_PROTEIN_RECEP_F1_1"/>
    <property type="match status" value="1"/>
</dbReference>
<organism evidence="11 12">
    <name type="scientific">Conidiobolus coronatus (strain ATCC 28846 / CBS 209.66 / NRRL 28638)</name>
    <name type="common">Delacroixia coronata</name>
    <dbReference type="NCBI Taxonomy" id="796925"/>
    <lineage>
        <taxon>Eukaryota</taxon>
        <taxon>Fungi</taxon>
        <taxon>Fungi incertae sedis</taxon>
        <taxon>Zoopagomycota</taxon>
        <taxon>Entomophthoromycotina</taxon>
        <taxon>Entomophthoromycetes</taxon>
        <taxon>Entomophthorales</taxon>
        <taxon>Ancylistaceae</taxon>
        <taxon>Conidiobolus</taxon>
    </lineage>
</organism>
<keyword evidence="12" id="KW-1185">Reference proteome</keyword>
<dbReference type="GO" id="GO:0005886">
    <property type="term" value="C:plasma membrane"/>
    <property type="evidence" value="ECO:0007669"/>
    <property type="project" value="UniProtKB-SubCell"/>
</dbReference>